<organism evidence="2 3">
    <name type="scientific">Actinacidiphila oryziradicis</name>
    <dbReference type="NCBI Taxonomy" id="2571141"/>
    <lineage>
        <taxon>Bacteria</taxon>
        <taxon>Bacillati</taxon>
        <taxon>Actinomycetota</taxon>
        <taxon>Actinomycetes</taxon>
        <taxon>Kitasatosporales</taxon>
        <taxon>Streptomycetaceae</taxon>
        <taxon>Actinacidiphila</taxon>
    </lineage>
</organism>
<evidence type="ECO:0000313" key="3">
    <source>
        <dbReference type="Proteomes" id="UP000305778"/>
    </source>
</evidence>
<evidence type="ECO:0000313" key="2">
    <source>
        <dbReference type="EMBL" id="TKA10645.1"/>
    </source>
</evidence>
<name>A0A4U0T8H2_9ACTN</name>
<dbReference type="Proteomes" id="UP000305778">
    <property type="component" value="Unassembled WGS sequence"/>
</dbReference>
<evidence type="ECO:0000256" key="1">
    <source>
        <dbReference type="SAM" id="MobiDB-lite"/>
    </source>
</evidence>
<proteinExistence type="predicted"/>
<feature type="compositionally biased region" description="Basic and acidic residues" evidence="1">
    <location>
        <begin position="52"/>
        <end position="66"/>
    </location>
</feature>
<dbReference type="AlphaFoldDB" id="A0A4U0T8H2"/>
<dbReference type="OrthoDB" id="3398488at2"/>
<protein>
    <submittedName>
        <fullName evidence="2">Uncharacterized protein</fullName>
    </submittedName>
</protein>
<comment type="caution">
    <text evidence="2">The sequence shown here is derived from an EMBL/GenBank/DDBJ whole genome shotgun (WGS) entry which is preliminary data.</text>
</comment>
<accession>A0A4U0T8H2</accession>
<sequence>MDPDSDIDPDIDTELDLEAPEADVIEQHTDLLRYRDVPITERPIEADPADAADQRRVVKLDEDDYR</sequence>
<gene>
    <name evidence="2" type="ORF">FCI23_16640</name>
</gene>
<dbReference type="EMBL" id="SUMC01000013">
    <property type="protein sequence ID" value="TKA10645.1"/>
    <property type="molecule type" value="Genomic_DNA"/>
</dbReference>
<feature type="region of interest" description="Disordered" evidence="1">
    <location>
        <begin position="42"/>
        <end position="66"/>
    </location>
</feature>
<keyword evidence="3" id="KW-1185">Reference proteome</keyword>
<reference evidence="2 3" key="1">
    <citation type="submission" date="2019-04" db="EMBL/GenBank/DDBJ databases">
        <title>Streptomyces oryziradicis sp. nov., a novel actinomycete isolated from rhizosphere soil of rice (Oryza sativa L.).</title>
        <authorList>
            <person name="Li C."/>
        </authorList>
    </citation>
    <scope>NUCLEOTIDE SEQUENCE [LARGE SCALE GENOMIC DNA]</scope>
    <source>
        <strain evidence="2 3">NEAU-C40</strain>
    </source>
</reference>